<dbReference type="NCBIfam" id="TIGR01477">
    <property type="entry name" value="RIFIN"/>
    <property type="match status" value="2"/>
</dbReference>
<reference evidence="3 4" key="1">
    <citation type="submission" date="2016-09" db="EMBL/GenBank/DDBJ databases">
        <authorList>
            <consortium name="Pathogen Informatics"/>
        </authorList>
    </citation>
    <scope>NUCLEOTIDE SEQUENCE [LARGE SCALE GENOMIC DNA]</scope>
</reference>
<name>A0A2P9DSK2_PLARE</name>
<feature type="signal peptide" evidence="2">
    <location>
        <begin position="1"/>
        <end position="23"/>
    </location>
</feature>
<sequence length="332" mass="37444">MKLHYYKILLYVIPLNILVTSSSYVHNNKNKPSITPYHTPIYTSRVLSECDIQSSIYDKDADMKSVKEKFDRQTSQRFEEYGERLQEKRQKRKEERDKNIQKIIEKDKMEKSLTQKIENGCLRCGCGLGGVAASVGLFGGLGTYGWKTDAIAAVEKAAAAKGAEAGMNILINKLKIELVLKELYLDSLVKAITTKNYLNETLIFERVKEQYQACFSTESACGNKLMLNHYGSGGEGKGFETAVQDAKRIVQEGVNKASKATTECTESQMATVQADELKNIAATSTYSYNTIGYSVLSILIIVLIMVIIYLVLRYRRKKKMKKKAQYTKLLNE</sequence>
<keyword evidence="2" id="KW-0732">Signal</keyword>
<evidence type="ECO:0000256" key="1">
    <source>
        <dbReference type="SAM" id="Phobius"/>
    </source>
</evidence>
<gene>
    <name evidence="3" type="ORF">PRG01_0020600</name>
</gene>
<dbReference type="Pfam" id="PF02009">
    <property type="entry name" value="RIFIN"/>
    <property type="match status" value="1"/>
</dbReference>
<dbReference type="EMBL" id="OFAE01000008">
    <property type="protein sequence ID" value="SOV83983.1"/>
    <property type="molecule type" value="Genomic_DNA"/>
</dbReference>
<keyword evidence="1" id="KW-1133">Transmembrane helix</keyword>
<evidence type="ECO:0000256" key="2">
    <source>
        <dbReference type="SAM" id="SignalP"/>
    </source>
</evidence>
<accession>A0A2P9DSK2</accession>
<protein>
    <submittedName>
        <fullName evidence="3">Rifin PIR protein, putative</fullName>
    </submittedName>
</protein>
<proteinExistence type="predicted"/>
<dbReference type="VEuPathDB" id="PlasmoDB:PRG01_0020600"/>
<feature type="transmembrane region" description="Helical" evidence="1">
    <location>
        <begin position="291"/>
        <end position="312"/>
    </location>
</feature>
<dbReference type="VEuPathDB" id="PlasmoDB:PRCDC_0057200"/>
<organism evidence="3 4">
    <name type="scientific">Plasmodium reichenowi</name>
    <dbReference type="NCBI Taxonomy" id="5854"/>
    <lineage>
        <taxon>Eukaryota</taxon>
        <taxon>Sar</taxon>
        <taxon>Alveolata</taxon>
        <taxon>Apicomplexa</taxon>
        <taxon>Aconoidasida</taxon>
        <taxon>Haemosporida</taxon>
        <taxon>Plasmodiidae</taxon>
        <taxon>Plasmodium</taxon>
        <taxon>Plasmodium (Laverania)</taxon>
    </lineage>
</organism>
<evidence type="ECO:0000313" key="4">
    <source>
        <dbReference type="Proteomes" id="UP000240500"/>
    </source>
</evidence>
<dbReference type="Proteomes" id="UP000240500">
    <property type="component" value="Unassembled WGS sequence"/>
</dbReference>
<dbReference type="InterPro" id="IPR006373">
    <property type="entry name" value="VSA_Rifin"/>
</dbReference>
<dbReference type="AlphaFoldDB" id="A0A2P9DSK2"/>
<keyword evidence="1" id="KW-0472">Membrane</keyword>
<evidence type="ECO:0000313" key="3">
    <source>
        <dbReference type="EMBL" id="SOV83983.1"/>
    </source>
</evidence>
<keyword evidence="1" id="KW-0812">Transmembrane</keyword>
<feature type="chain" id="PRO_5015123354" evidence="2">
    <location>
        <begin position="24"/>
        <end position="332"/>
    </location>
</feature>